<protein>
    <recommendedName>
        <fullName evidence="1">Dihydroneopterin aldolase/epimerase domain-containing protein</fullName>
    </recommendedName>
</protein>
<dbReference type="Pfam" id="PF02152">
    <property type="entry name" value="FolB"/>
    <property type="match status" value="1"/>
</dbReference>
<dbReference type="InterPro" id="IPR006157">
    <property type="entry name" value="FolB_dom"/>
</dbReference>
<accession>A0ABP8BXW6</accession>
<name>A0ABP8BXW6_9ACTN</name>
<feature type="domain" description="Dihydroneopterin aldolase/epimerase" evidence="1">
    <location>
        <begin position="2"/>
        <end position="44"/>
    </location>
</feature>
<comment type="caution">
    <text evidence="2">The sequence shown here is derived from an EMBL/GenBank/DDBJ whole genome shotgun (WGS) entry which is preliminary data.</text>
</comment>
<dbReference type="Gene3D" id="3.30.1130.10">
    <property type="match status" value="1"/>
</dbReference>
<dbReference type="EMBL" id="BAABAS010000005">
    <property type="protein sequence ID" value="GAA4229647.1"/>
    <property type="molecule type" value="Genomic_DNA"/>
</dbReference>
<dbReference type="SUPFAM" id="SSF55620">
    <property type="entry name" value="Tetrahydrobiopterin biosynthesis enzymes-like"/>
    <property type="match status" value="1"/>
</dbReference>
<reference evidence="3" key="1">
    <citation type="journal article" date="2019" name="Int. J. Syst. Evol. Microbiol.">
        <title>The Global Catalogue of Microorganisms (GCM) 10K type strain sequencing project: providing services to taxonomists for standard genome sequencing and annotation.</title>
        <authorList>
            <consortium name="The Broad Institute Genomics Platform"/>
            <consortium name="The Broad Institute Genome Sequencing Center for Infectious Disease"/>
            <person name="Wu L."/>
            <person name="Ma J."/>
        </authorList>
    </citation>
    <scope>NUCLEOTIDE SEQUENCE [LARGE SCALE GENOMIC DNA]</scope>
    <source>
        <strain evidence="3">JCM 17440</strain>
    </source>
</reference>
<dbReference type="InterPro" id="IPR043133">
    <property type="entry name" value="GTP-CH-I_C/QueF"/>
</dbReference>
<dbReference type="Proteomes" id="UP001501710">
    <property type="component" value="Unassembled WGS sequence"/>
</dbReference>
<organism evidence="2 3">
    <name type="scientific">Actinomadura meridiana</name>
    <dbReference type="NCBI Taxonomy" id="559626"/>
    <lineage>
        <taxon>Bacteria</taxon>
        <taxon>Bacillati</taxon>
        <taxon>Actinomycetota</taxon>
        <taxon>Actinomycetes</taxon>
        <taxon>Streptosporangiales</taxon>
        <taxon>Thermomonosporaceae</taxon>
        <taxon>Actinomadura</taxon>
    </lineage>
</organism>
<gene>
    <name evidence="2" type="ORF">GCM10022254_22560</name>
</gene>
<proteinExistence type="predicted"/>
<evidence type="ECO:0000259" key="1">
    <source>
        <dbReference type="Pfam" id="PF02152"/>
    </source>
</evidence>
<evidence type="ECO:0000313" key="3">
    <source>
        <dbReference type="Proteomes" id="UP001501710"/>
    </source>
</evidence>
<evidence type="ECO:0000313" key="2">
    <source>
        <dbReference type="EMBL" id="GAA4229647.1"/>
    </source>
</evidence>
<keyword evidence="3" id="KW-1185">Reference proteome</keyword>
<sequence length="136" mass="15062">MAASDDLADTIDYAAVWEEIKKLVENESFAIIERLADQIAHRAQIDEQLTEAQRLPDGPLRLHIGFVVGPRRNWPNLWKPTIDALGKLLGGTTPDRPWHPSDGRIVQLGLSTRTDPTFGNHITLRIHAGPSSADPT</sequence>